<dbReference type="RefSeq" id="WP_163820653.1">
    <property type="nucleotide sequence ID" value="NZ_JAAGOB010000014.1"/>
</dbReference>
<dbReference type="Pfam" id="PF01408">
    <property type="entry name" value="GFO_IDH_MocA"/>
    <property type="match status" value="1"/>
</dbReference>
<evidence type="ECO:0000313" key="4">
    <source>
        <dbReference type="Proteomes" id="UP000469185"/>
    </source>
</evidence>
<feature type="domain" description="4-carboxy-2-hydroxymuconate-6-semialdehyde dehydrogenase-like C-terminal" evidence="2">
    <location>
        <begin position="129"/>
        <end position="231"/>
    </location>
</feature>
<dbReference type="AlphaFoldDB" id="A0A6N9YS50"/>
<proteinExistence type="predicted"/>
<dbReference type="InterPro" id="IPR052515">
    <property type="entry name" value="Gfo/Idh/MocA_Oxidoreductase"/>
</dbReference>
<dbReference type="PANTHER" id="PTHR43249">
    <property type="entry name" value="UDP-N-ACETYL-2-AMINO-2-DEOXY-D-GLUCURONATE OXIDASE"/>
    <property type="match status" value="1"/>
</dbReference>
<dbReference type="InterPro" id="IPR036291">
    <property type="entry name" value="NAD(P)-bd_dom_sf"/>
</dbReference>
<evidence type="ECO:0000259" key="1">
    <source>
        <dbReference type="Pfam" id="PF01408"/>
    </source>
</evidence>
<organism evidence="3 4">
    <name type="scientific">Phytoactinopolyspora alkaliphila</name>
    <dbReference type="NCBI Taxonomy" id="1783498"/>
    <lineage>
        <taxon>Bacteria</taxon>
        <taxon>Bacillati</taxon>
        <taxon>Actinomycetota</taxon>
        <taxon>Actinomycetes</taxon>
        <taxon>Jiangellales</taxon>
        <taxon>Jiangellaceae</taxon>
        <taxon>Phytoactinopolyspora</taxon>
    </lineage>
</organism>
<evidence type="ECO:0000259" key="2">
    <source>
        <dbReference type="Pfam" id="PF19858"/>
    </source>
</evidence>
<dbReference type="Gene3D" id="3.30.360.10">
    <property type="entry name" value="Dihydrodipicolinate Reductase, domain 2"/>
    <property type="match status" value="1"/>
</dbReference>
<dbReference type="EMBL" id="JAAGOB010000014">
    <property type="protein sequence ID" value="NED97861.1"/>
    <property type="molecule type" value="Genomic_DNA"/>
</dbReference>
<dbReference type="InterPro" id="IPR000683">
    <property type="entry name" value="Gfo/Idh/MocA-like_OxRdtase_N"/>
</dbReference>
<dbReference type="Proteomes" id="UP000469185">
    <property type="component" value="Unassembled WGS sequence"/>
</dbReference>
<protein>
    <submittedName>
        <fullName evidence="3">Gfo/Idh/MocA family oxidoreductase</fullName>
    </submittedName>
</protein>
<dbReference type="SUPFAM" id="SSF55347">
    <property type="entry name" value="Glyceraldehyde-3-phosphate dehydrogenase-like, C-terminal domain"/>
    <property type="match status" value="1"/>
</dbReference>
<dbReference type="GO" id="GO:0000166">
    <property type="term" value="F:nucleotide binding"/>
    <property type="evidence" value="ECO:0007669"/>
    <property type="project" value="InterPro"/>
</dbReference>
<name>A0A6N9YS50_9ACTN</name>
<reference evidence="3 4" key="1">
    <citation type="submission" date="2020-02" db="EMBL/GenBank/DDBJ databases">
        <authorList>
            <person name="Li X.-J."/>
            <person name="Feng X.-M."/>
        </authorList>
    </citation>
    <scope>NUCLEOTIDE SEQUENCE [LARGE SCALE GENOMIC DNA]</scope>
    <source>
        <strain evidence="3 4">CGMCC 4.7225</strain>
    </source>
</reference>
<sequence>MSVQIGVVGAGAIAEQHVTALLGAGAELTAVADPDPVRAGGLIQEAATYRNADDLFAHPGLDAVVIASPNDMHAPQTIAALRAGLHVLCEIPVGMSLKEAQAVAAASKIASRHVAVAHTLRFCQPYRAVRGLVDSGELTVRHVVARTLMHRQRNVGLEGRTRTWTDDVRWHHGAHTVDAALWLLAAEVAAVSGGAGPAWPGSGRTMDAGLVLTTPSGGIATIALSYHARLPARELTIIAEDTTLRIDGGQLLSPDGIVVDCGNTAKMERLGLIRQDEEFVAAVAGGRQPTCTVNDVLPTMRALEQL</sequence>
<accession>A0A6N9YS50</accession>
<dbReference type="Gene3D" id="3.40.50.720">
    <property type="entry name" value="NAD(P)-binding Rossmann-like Domain"/>
    <property type="match status" value="1"/>
</dbReference>
<comment type="caution">
    <text evidence="3">The sequence shown here is derived from an EMBL/GenBank/DDBJ whole genome shotgun (WGS) entry which is preliminary data.</text>
</comment>
<dbReference type="Pfam" id="PF19858">
    <property type="entry name" value="OxRdtase_C"/>
    <property type="match status" value="1"/>
</dbReference>
<gene>
    <name evidence="3" type="ORF">G1H11_21415</name>
</gene>
<feature type="domain" description="Gfo/Idh/MocA-like oxidoreductase N-terminal" evidence="1">
    <location>
        <begin position="4"/>
        <end position="118"/>
    </location>
</feature>
<dbReference type="InterPro" id="IPR045560">
    <property type="entry name" value="LigC_C"/>
</dbReference>
<evidence type="ECO:0000313" key="3">
    <source>
        <dbReference type="EMBL" id="NED97861.1"/>
    </source>
</evidence>
<keyword evidence="4" id="KW-1185">Reference proteome</keyword>
<dbReference type="SUPFAM" id="SSF51735">
    <property type="entry name" value="NAD(P)-binding Rossmann-fold domains"/>
    <property type="match status" value="1"/>
</dbReference>
<dbReference type="PANTHER" id="PTHR43249:SF1">
    <property type="entry name" value="D-GLUCOSIDE 3-DEHYDROGENASE"/>
    <property type="match status" value="1"/>
</dbReference>